<protein>
    <submittedName>
        <fullName evidence="1">Uncharacterized protein</fullName>
    </submittedName>
</protein>
<keyword evidence="2" id="KW-1185">Reference proteome</keyword>
<dbReference type="KEGG" id="nps:KRR39_10235"/>
<accession>A0A975Y209</accession>
<reference evidence="1" key="1">
    <citation type="submission" date="2021-06" db="EMBL/GenBank/DDBJ databases">
        <title>Complete genome sequence of Nocardioides sp. G188.</title>
        <authorList>
            <person name="Im W.-T."/>
        </authorList>
    </citation>
    <scope>NUCLEOTIDE SEQUENCE</scope>
    <source>
        <strain evidence="1">G188</strain>
    </source>
</reference>
<evidence type="ECO:0000313" key="2">
    <source>
        <dbReference type="Proteomes" id="UP000683575"/>
    </source>
</evidence>
<dbReference type="RefSeq" id="WP_216941917.1">
    <property type="nucleotide sequence ID" value="NZ_CP077062.1"/>
</dbReference>
<gene>
    <name evidence="1" type="ORF">KRR39_10235</name>
</gene>
<proteinExistence type="predicted"/>
<dbReference type="Proteomes" id="UP000683575">
    <property type="component" value="Chromosome"/>
</dbReference>
<sequence length="137" mass="15468">MSDPSPYVILDAAGWSVTTVDGDPTNGKIRYAKDDWELRVNWRPDCWFEEYLASRRHISPPGPVTLLGEPAEMWAYHRRDHTVLGPVHGETFLEVRGRAWSVQRSSGCSTVCARSTPASSTRGCRRTSCVPLRLRRP</sequence>
<organism evidence="1 2">
    <name type="scientific">Nocardioides panacis</name>
    <dbReference type="NCBI Taxonomy" id="2849501"/>
    <lineage>
        <taxon>Bacteria</taxon>
        <taxon>Bacillati</taxon>
        <taxon>Actinomycetota</taxon>
        <taxon>Actinomycetes</taxon>
        <taxon>Propionibacteriales</taxon>
        <taxon>Nocardioidaceae</taxon>
        <taxon>Nocardioides</taxon>
    </lineage>
</organism>
<dbReference type="AlphaFoldDB" id="A0A975Y209"/>
<name>A0A975Y209_9ACTN</name>
<evidence type="ECO:0000313" key="1">
    <source>
        <dbReference type="EMBL" id="QWZ10071.1"/>
    </source>
</evidence>
<dbReference type="EMBL" id="CP077062">
    <property type="protein sequence ID" value="QWZ10071.1"/>
    <property type="molecule type" value="Genomic_DNA"/>
</dbReference>